<gene>
    <name evidence="1" type="ORF">Lr923_ref</name>
</gene>
<proteinExistence type="predicted"/>
<dbReference type="PANTHER" id="PTHR47076:SF1">
    <property type="entry name" value="NHL DOMAIN PROTEIN"/>
    <property type="match status" value="1"/>
</dbReference>
<reference evidence="1" key="1">
    <citation type="submission" date="2013-08" db="EMBL/GenBank/DDBJ databases">
        <title>Recent population admixture at the southern South China Sea revealed by both Illumina and Sanger sequencing.</title>
        <authorList>
            <person name="Li J.F."/>
            <person name="Yang Y.C."/>
            <person name="Fang L."/>
            <person name="Guo M.M."/>
            <person name="Zhou R.C."/>
            <person name="Shi S.H."/>
        </authorList>
    </citation>
    <scope>NUCLEOTIDE SEQUENCE</scope>
</reference>
<sequence length="156" mass="18036">LISYMASTSTKESQAFMKAYSPILEHEHEGHNVGSYSDDVSPSGCSCFCFKFPWGGRKDGRYDLYQSGENRETWWMTKLKKVREYSEVLAGPKWKNMIRKVGGYFRGNKHKNRFHYDSESYALNFDSGVDSEEDDDGLMRSYSSRFVAPLSSEQHH</sequence>
<evidence type="ECO:0000313" key="1">
    <source>
        <dbReference type="EMBL" id="AHA61363.1"/>
    </source>
</evidence>
<evidence type="ECO:0008006" key="2">
    <source>
        <dbReference type="Google" id="ProtNLM"/>
    </source>
</evidence>
<feature type="non-terminal residue" evidence="1">
    <location>
        <position position="1"/>
    </location>
</feature>
<organism evidence="1">
    <name type="scientific">Lumnitzera racemosa</name>
    <dbReference type="NCBI Taxonomy" id="99438"/>
    <lineage>
        <taxon>Eukaryota</taxon>
        <taxon>Viridiplantae</taxon>
        <taxon>Streptophyta</taxon>
        <taxon>Embryophyta</taxon>
        <taxon>Tracheophyta</taxon>
        <taxon>Spermatophyta</taxon>
        <taxon>Magnoliopsida</taxon>
        <taxon>eudicotyledons</taxon>
        <taxon>Gunneridae</taxon>
        <taxon>Pentapetalae</taxon>
        <taxon>rosids</taxon>
        <taxon>malvids</taxon>
        <taxon>Myrtales</taxon>
        <taxon>Combretaceae</taxon>
        <taxon>Lumnitzera</taxon>
    </lineage>
</organism>
<protein>
    <recommendedName>
        <fullName evidence="2">Stress induced protein</fullName>
    </recommendedName>
</protein>
<name>V5M098_9MYRT</name>
<feature type="non-terminal residue" evidence="1">
    <location>
        <position position="156"/>
    </location>
</feature>
<accession>V5M098</accession>
<dbReference type="PANTHER" id="PTHR47076">
    <property type="entry name" value="NHL DOMAIN PROTEIN"/>
    <property type="match status" value="1"/>
</dbReference>
<dbReference type="EMBL" id="KF553918">
    <property type="protein sequence ID" value="AHA61363.1"/>
    <property type="molecule type" value="Genomic_DNA"/>
</dbReference>
<dbReference type="AlphaFoldDB" id="V5M098"/>